<dbReference type="InterPro" id="IPR011993">
    <property type="entry name" value="PH-like_dom_sf"/>
</dbReference>
<gene>
    <name evidence="4" type="ORF">BIW11_06387</name>
</gene>
<dbReference type="Gene3D" id="2.30.29.30">
    <property type="entry name" value="Pleckstrin-homology domain (PH domain)/Phosphotyrosine-binding domain (PTB)"/>
    <property type="match status" value="1"/>
</dbReference>
<feature type="compositionally biased region" description="Gly residues" evidence="2">
    <location>
        <begin position="130"/>
        <end position="139"/>
    </location>
</feature>
<evidence type="ECO:0000256" key="2">
    <source>
        <dbReference type="SAM" id="MobiDB-lite"/>
    </source>
</evidence>
<reference evidence="4 5" key="1">
    <citation type="journal article" date="2017" name="Gigascience">
        <title>Draft genome of the honey bee ectoparasitic mite, Tropilaelaps mercedesae, is shaped by the parasitic life history.</title>
        <authorList>
            <person name="Dong X."/>
            <person name="Armstrong S.D."/>
            <person name="Xia D."/>
            <person name="Makepeace B.L."/>
            <person name="Darby A.C."/>
            <person name="Kadowaki T."/>
        </authorList>
    </citation>
    <scope>NUCLEOTIDE SEQUENCE [LARGE SCALE GENOMIC DNA]</scope>
    <source>
        <strain evidence="4">Wuxi-XJTLU</strain>
    </source>
</reference>
<organism evidence="4 5">
    <name type="scientific">Tropilaelaps mercedesae</name>
    <dbReference type="NCBI Taxonomy" id="418985"/>
    <lineage>
        <taxon>Eukaryota</taxon>
        <taxon>Metazoa</taxon>
        <taxon>Ecdysozoa</taxon>
        <taxon>Arthropoda</taxon>
        <taxon>Chelicerata</taxon>
        <taxon>Arachnida</taxon>
        <taxon>Acari</taxon>
        <taxon>Parasitiformes</taxon>
        <taxon>Mesostigmata</taxon>
        <taxon>Gamasina</taxon>
        <taxon>Dermanyssoidea</taxon>
        <taxon>Laelapidae</taxon>
        <taxon>Tropilaelaps</taxon>
    </lineage>
</organism>
<evidence type="ECO:0000313" key="4">
    <source>
        <dbReference type="EMBL" id="OQR78473.1"/>
    </source>
</evidence>
<dbReference type="Pfam" id="PF00568">
    <property type="entry name" value="WH1"/>
    <property type="match status" value="1"/>
</dbReference>
<keyword evidence="1" id="KW-0175">Coiled coil</keyword>
<feature type="domain" description="WH1" evidence="3">
    <location>
        <begin position="1"/>
        <end position="126"/>
    </location>
</feature>
<dbReference type="OrthoDB" id="9983798at2759"/>
<dbReference type="InParanoid" id="A0A1V9XYH1"/>
<feature type="compositionally biased region" description="Low complexity" evidence="2">
    <location>
        <begin position="181"/>
        <end position="190"/>
    </location>
</feature>
<evidence type="ECO:0000313" key="5">
    <source>
        <dbReference type="Proteomes" id="UP000192247"/>
    </source>
</evidence>
<protein>
    <submittedName>
        <fullName evidence="4">Homer protein2-like</fullName>
    </submittedName>
</protein>
<dbReference type="PROSITE" id="PS50229">
    <property type="entry name" value="WH1"/>
    <property type="match status" value="1"/>
</dbReference>
<evidence type="ECO:0000259" key="3">
    <source>
        <dbReference type="PROSITE" id="PS50229"/>
    </source>
</evidence>
<dbReference type="Proteomes" id="UP000192247">
    <property type="component" value="Unassembled WGS sequence"/>
</dbReference>
<proteinExistence type="predicted"/>
<dbReference type="InterPro" id="IPR045027">
    <property type="entry name" value="Homer"/>
</dbReference>
<dbReference type="SUPFAM" id="SSF50729">
    <property type="entry name" value="PH domain-like"/>
    <property type="match status" value="1"/>
</dbReference>
<sequence length="406" mass="43057">MGVYGKLFRPYGGGKHILGAAPTLECRAFSVFLLYALVHTPWDSIGLLGGSGAANCLQNSLSFLLAFLAQAVINSTISPSMTFTKTSQKFGQWSDIRANTVYGLGFQTEPDLNQFIEKFQDVKEKTRLQQGGGGGGGSKHGSNASNGVPPSASSGTGLEQQLQTLASSAAEDSPKHRGMQSANSAGSASNQLPQSTAEAQLRYENDRLKLALAQSSANAKKWEVELQTLKNNNARLTGALHESTTNVEEWKHQLNALKDENAGLRCRVLEVEASLGSQEALTELSGELAQLRQRNEILGSELRAREEEIEALRNGVASGPHGDALKALLIENDSLRMTAARLQEQLDAVRLCGPSATGIAASRQPALERLSARLGARVTDLAELQAELSALLLAPPSSQSSGGGPA</sequence>
<comment type="caution">
    <text evidence="4">The sequence shown here is derived from an EMBL/GenBank/DDBJ whole genome shotgun (WGS) entry which is preliminary data.</text>
</comment>
<dbReference type="SMART" id="SM00461">
    <property type="entry name" value="WH1"/>
    <property type="match status" value="1"/>
</dbReference>
<dbReference type="GO" id="GO:0035256">
    <property type="term" value="F:G protein-coupled glutamate receptor binding"/>
    <property type="evidence" value="ECO:0007669"/>
    <property type="project" value="InterPro"/>
</dbReference>
<feature type="compositionally biased region" description="Polar residues" evidence="2">
    <location>
        <begin position="140"/>
        <end position="167"/>
    </location>
</feature>
<keyword evidence="5" id="KW-1185">Reference proteome</keyword>
<dbReference type="PANTHER" id="PTHR10918">
    <property type="entry name" value="HOMER"/>
    <property type="match status" value="1"/>
</dbReference>
<name>A0A1V9XYH1_9ACAR</name>
<accession>A0A1V9XYH1</accession>
<dbReference type="EMBL" id="MNPL01002189">
    <property type="protein sequence ID" value="OQR78473.1"/>
    <property type="molecule type" value="Genomic_DNA"/>
</dbReference>
<feature type="region of interest" description="Disordered" evidence="2">
    <location>
        <begin position="126"/>
        <end position="194"/>
    </location>
</feature>
<evidence type="ECO:0000256" key="1">
    <source>
        <dbReference type="SAM" id="Coils"/>
    </source>
</evidence>
<dbReference type="InterPro" id="IPR000697">
    <property type="entry name" value="WH1/EVH1_dom"/>
</dbReference>
<dbReference type="AlphaFoldDB" id="A0A1V9XYH1"/>
<feature type="coiled-coil region" evidence="1">
    <location>
        <begin position="205"/>
        <end position="345"/>
    </location>
</feature>